<name>A0ABM1YCI8_AEDAL</name>
<dbReference type="EnsemblMetazoa" id="AALFPA23_007891.R10570">
    <property type="protein sequence ID" value="AALFPA23_007891.P10570"/>
    <property type="gene ID" value="AALFPA23_007891"/>
</dbReference>
<feature type="compositionally biased region" description="Polar residues" evidence="1">
    <location>
        <begin position="1259"/>
        <end position="1275"/>
    </location>
</feature>
<feature type="compositionally biased region" description="Basic and acidic residues" evidence="1">
    <location>
        <begin position="1007"/>
        <end position="1026"/>
    </location>
</feature>
<feature type="region of interest" description="Disordered" evidence="1">
    <location>
        <begin position="1184"/>
        <end position="1217"/>
    </location>
</feature>
<feature type="compositionally biased region" description="Polar residues" evidence="1">
    <location>
        <begin position="204"/>
        <end position="217"/>
    </location>
</feature>
<feature type="compositionally biased region" description="Polar residues" evidence="1">
    <location>
        <begin position="505"/>
        <end position="515"/>
    </location>
</feature>
<reference evidence="3" key="1">
    <citation type="journal article" date="2015" name="Proc. Natl. Acad. Sci. U.S.A.">
        <title>Genome sequence of the Asian Tiger mosquito, Aedes albopictus, reveals insights into its biology, genetics, and evolution.</title>
        <authorList>
            <person name="Chen X.G."/>
            <person name="Jiang X."/>
            <person name="Gu J."/>
            <person name="Xu M."/>
            <person name="Wu Y."/>
            <person name="Deng Y."/>
            <person name="Zhang C."/>
            <person name="Bonizzoni M."/>
            <person name="Dermauw W."/>
            <person name="Vontas J."/>
            <person name="Armbruster P."/>
            <person name="Huang X."/>
            <person name="Yang Y."/>
            <person name="Zhang H."/>
            <person name="He W."/>
            <person name="Peng H."/>
            <person name="Liu Y."/>
            <person name="Wu K."/>
            <person name="Chen J."/>
            <person name="Lirakis M."/>
            <person name="Topalis P."/>
            <person name="Van Leeuwen T."/>
            <person name="Hall A.B."/>
            <person name="Jiang X."/>
            <person name="Thorpe C."/>
            <person name="Mueller R.L."/>
            <person name="Sun C."/>
            <person name="Waterhouse R.M."/>
            <person name="Yan G."/>
            <person name="Tu Z.J."/>
            <person name="Fang X."/>
            <person name="James A.A."/>
        </authorList>
    </citation>
    <scope>NUCLEOTIDE SEQUENCE [LARGE SCALE GENOMIC DNA]</scope>
    <source>
        <strain evidence="3">Foshan</strain>
    </source>
</reference>
<feature type="compositionally biased region" description="Basic and acidic residues" evidence="1">
    <location>
        <begin position="187"/>
        <end position="201"/>
    </location>
</feature>
<protein>
    <recommendedName>
        <fullName evidence="4">FAM21/CAPZIP domain-containing protein</fullName>
    </recommendedName>
</protein>
<accession>A0ABM1YCI8</accession>
<feature type="region of interest" description="Disordered" evidence="1">
    <location>
        <begin position="782"/>
        <end position="813"/>
    </location>
</feature>
<feature type="region of interest" description="Disordered" evidence="1">
    <location>
        <begin position="1060"/>
        <end position="1136"/>
    </location>
</feature>
<feature type="compositionally biased region" description="Basic and acidic residues" evidence="1">
    <location>
        <begin position="847"/>
        <end position="863"/>
    </location>
</feature>
<evidence type="ECO:0000313" key="3">
    <source>
        <dbReference type="Proteomes" id="UP000069940"/>
    </source>
</evidence>
<feature type="region of interest" description="Disordered" evidence="1">
    <location>
        <begin position="341"/>
        <end position="360"/>
    </location>
</feature>
<dbReference type="GeneID" id="109429370"/>
<feature type="compositionally biased region" description="Basic residues" evidence="1">
    <location>
        <begin position="1089"/>
        <end position="1106"/>
    </location>
</feature>
<evidence type="ECO:0000313" key="2">
    <source>
        <dbReference type="EnsemblMetazoa" id="AALFPA23_007891.P10570"/>
    </source>
</evidence>
<feature type="region of interest" description="Disordered" evidence="1">
    <location>
        <begin position="367"/>
        <end position="433"/>
    </location>
</feature>
<feature type="compositionally biased region" description="Low complexity" evidence="1">
    <location>
        <begin position="1397"/>
        <end position="1410"/>
    </location>
</feature>
<feature type="compositionally biased region" description="Acidic residues" evidence="1">
    <location>
        <begin position="719"/>
        <end position="731"/>
    </location>
</feature>
<dbReference type="RefSeq" id="XP_019560813.3">
    <property type="nucleotide sequence ID" value="XM_019705268.3"/>
</dbReference>
<dbReference type="Proteomes" id="UP000069940">
    <property type="component" value="Unassembled WGS sequence"/>
</dbReference>
<feature type="compositionally biased region" description="Polar residues" evidence="1">
    <location>
        <begin position="1347"/>
        <end position="1359"/>
    </location>
</feature>
<feature type="region of interest" description="Disordered" evidence="1">
    <location>
        <begin position="847"/>
        <end position="910"/>
    </location>
</feature>
<feature type="compositionally biased region" description="Polar residues" evidence="1">
    <location>
        <begin position="899"/>
        <end position="910"/>
    </location>
</feature>
<evidence type="ECO:0000256" key="1">
    <source>
        <dbReference type="SAM" id="MobiDB-lite"/>
    </source>
</evidence>
<feature type="region of interest" description="Disordered" evidence="1">
    <location>
        <begin position="300"/>
        <end position="332"/>
    </location>
</feature>
<evidence type="ECO:0008006" key="4">
    <source>
        <dbReference type="Google" id="ProtNLM"/>
    </source>
</evidence>
<reference evidence="2" key="2">
    <citation type="submission" date="2025-05" db="UniProtKB">
        <authorList>
            <consortium name="EnsemblMetazoa"/>
        </authorList>
    </citation>
    <scope>IDENTIFICATION</scope>
    <source>
        <strain evidence="2">Foshan</strain>
    </source>
</reference>
<proteinExistence type="predicted"/>
<organism evidence="2 3">
    <name type="scientific">Aedes albopictus</name>
    <name type="common">Asian tiger mosquito</name>
    <name type="synonym">Stegomyia albopicta</name>
    <dbReference type="NCBI Taxonomy" id="7160"/>
    <lineage>
        <taxon>Eukaryota</taxon>
        <taxon>Metazoa</taxon>
        <taxon>Ecdysozoa</taxon>
        <taxon>Arthropoda</taxon>
        <taxon>Hexapoda</taxon>
        <taxon>Insecta</taxon>
        <taxon>Pterygota</taxon>
        <taxon>Neoptera</taxon>
        <taxon>Endopterygota</taxon>
        <taxon>Diptera</taxon>
        <taxon>Nematocera</taxon>
        <taxon>Culicoidea</taxon>
        <taxon>Culicidae</taxon>
        <taxon>Culicinae</taxon>
        <taxon>Aedini</taxon>
        <taxon>Aedes</taxon>
        <taxon>Stegomyia</taxon>
    </lineage>
</organism>
<feature type="compositionally biased region" description="Polar residues" evidence="1">
    <location>
        <begin position="311"/>
        <end position="325"/>
    </location>
</feature>
<feature type="compositionally biased region" description="Basic and acidic residues" evidence="1">
    <location>
        <begin position="1120"/>
        <end position="1136"/>
    </location>
</feature>
<feature type="region of interest" description="Disordered" evidence="1">
    <location>
        <begin position="948"/>
        <end position="1027"/>
    </location>
</feature>
<feature type="compositionally biased region" description="Polar residues" evidence="1">
    <location>
        <begin position="1110"/>
        <end position="1119"/>
    </location>
</feature>
<feature type="region of interest" description="Disordered" evidence="1">
    <location>
        <begin position="1259"/>
        <end position="1446"/>
    </location>
</feature>
<feature type="compositionally biased region" description="Polar residues" evidence="1">
    <location>
        <begin position="958"/>
        <end position="968"/>
    </location>
</feature>
<feature type="compositionally biased region" description="Low complexity" evidence="1">
    <location>
        <begin position="1422"/>
        <end position="1436"/>
    </location>
</feature>
<keyword evidence="3" id="KW-1185">Reference proteome</keyword>
<feature type="compositionally biased region" description="Basic and acidic residues" evidence="1">
    <location>
        <begin position="743"/>
        <end position="752"/>
    </location>
</feature>
<feature type="region of interest" description="Disordered" evidence="1">
    <location>
        <begin position="178"/>
        <end position="248"/>
    </location>
</feature>
<sequence>MALTPDELRKRIPQWSLESDGQLLQYMNQISKHLEKTCKETQDNLNRFMLDIDESHIRFANASNSFNGIQQLKYVENRVQDDDESFYSVREEEEEKGEKLPYGDIFHMAVERSVANMYKSFEKVTVQLDSDSDSEDDDEEAAARNTVLRAIQKYPYIGRPLPYIIGSQEWREKWHAGLIDSEEESDTEPKEQYSDSSDSERMFPSQTNSNHTPSESEGSVWGVHSDPRRRAPSIDPSVSGDDALSIHSSSSAIRPRSLLNNIHHKVPVLPGFRPPSLFPDQPPPDDTISVSSWNKVTNLFEESDEEESTPTHRPTMTANVTNPQPTYFRGNQVERRSVNLFVDEPPPSSHEPTPTSVQKKPVNLFVDSDEDDSFNNNSSSKSSSIYRSEPPELPTPARKGSTLFDDEDNAEVTPKAYPSGLFDDKVNNNSEANEEDDLFVPVKRSINGGVAECKSKGVRRVTNLFDDEPPEDDFDQIFKPKASDRKIPGAKLVLPPVGVGGKQKNVGSKTENEGSSMIKVDSPQQQRAEQVPVVTQDITKKKVNLFDNDDDDSNDIFSENVVKKETLAPKTPKINLFDDDDDDLIGGSNSLEGQLEANTSTQVKPKETIVNQTSSIRSEILKKKSIFDSDSDEGGDDFLFGGKRSVPSLVKAKEPEPLPRKVEPVVNSPIQLPPVKVEIPDDLPDVEKPSENSEPIQPKPNQASIRSEIMKNKSIFDSDSNEDDGDDDDDVLFGTKQVTSVPDVEKVDTSPKIESKVETMNVKITEEDGFSQVDVEKIKDTAKVIEKPQIPDEPPEDDGWEDPPVSDLEPKYPEVSNDIDYYLTTNRINGPSESSLVQSNHIGSIKGELKKTATVEPSKKDIDQDSELPVVEPPQDEDAIRSTEHKVNGDLEATKPLDSENNISQTNDSNKSALKFNSIGLFDDIPPPDDDFFESRTTLQAAVDHTDDGFYSERPTASAGNTAVNSNHYLFMDDGDGPPPDDEVDDSSTAPKQAQEPAPFKSISAIIEERNKNESNYEEETREKPKINRLSAKVNINVNALLPGARRPVVEKTADVPISVEPAIAETSVKANQPDSEAGPTKLVSLNKGRARIPAKRKPQSRQNRRKNYENSLAPGSSEESPKTHHPRLETPKEEVRVVVGSEERTQHVEVIAAHVKVDQLLSNELIEKLSDLKRLETLTDPEDKLFGDKLSSSTTKPPSAVPVPKNSNPSVVNSVAKPLKPVSSAKLFSDEESDDDDLFGKISKPIVAAQNPTVFKLSQQNIQPNKPLNSTIKKQSIFGDSADEDDDLFSKPQSNTKPLPKPVGKPVNSEPPKPTVNLFAKKQSLFGSDDDDDADDLFGGPRRKSSTAAVGSHDSQSKPTKKVDLSKTSKPAALPSTASKSLFGEDDDDDDDLFGSKSKPASKPTSSQPVATTKKMDRNPTTSAKTTATTTTTATVNDPLADLLK</sequence>
<feature type="compositionally biased region" description="Pro residues" evidence="1">
    <location>
        <begin position="1300"/>
        <end position="1315"/>
    </location>
</feature>
<feature type="region of interest" description="Disordered" evidence="1">
    <location>
        <begin position="489"/>
        <end position="532"/>
    </location>
</feature>
<feature type="compositionally biased region" description="Basic and acidic residues" evidence="1">
    <location>
        <begin position="878"/>
        <end position="898"/>
    </location>
</feature>
<feature type="compositionally biased region" description="Low complexity" evidence="1">
    <location>
        <begin position="374"/>
        <end position="384"/>
    </location>
</feature>
<feature type="compositionally biased region" description="Low complexity" evidence="1">
    <location>
        <begin position="1197"/>
        <end position="1217"/>
    </location>
</feature>
<feature type="compositionally biased region" description="Polar residues" evidence="1">
    <location>
        <begin position="692"/>
        <end position="705"/>
    </location>
</feature>
<feature type="compositionally biased region" description="Acidic residues" evidence="1">
    <location>
        <begin position="973"/>
        <end position="986"/>
    </location>
</feature>
<feature type="region of interest" description="Disordered" evidence="1">
    <location>
        <begin position="673"/>
        <end position="752"/>
    </location>
</feature>
<feature type="compositionally biased region" description="Acidic residues" evidence="1">
    <location>
        <begin position="1385"/>
        <end position="1394"/>
    </location>
</feature>